<dbReference type="VEuPathDB" id="TriTrypDB:TcG_07966"/>
<dbReference type="VEuPathDB" id="TriTrypDB:BCY84_13406"/>
<dbReference type="VEuPathDB" id="TriTrypDB:Tc_MARK_1054"/>
<dbReference type="VEuPathDB" id="TriTrypDB:TcG_07965"/>
<dbReference type="Proteomes" id="UP000246078">
    <property type="component" value="Unassembled WGS sequence"/>
</dbReference>
<sequence>MPTGNEKSILSFLRSGTLAGCPYVEQVASTVRKVTVPPAESATSLSSPLSPSLSSSSCLWPLAFCKFENCRQEKTLLWATALRHKAITAEAKKLGLDALQRGEVRRRAKLSFHVEGRHKCGPNDTASDAEKHTLADILREEVDGCRAWTDVANGTRFQMSFLLGGGDMVGVAKEMSALEATMSGHGDTSQADRIRLLVCAVAVVSAMLNHFCPLRWVITASAGVPHVWDQAIALVEQLLNDEAIVSFFMAEALASAIMSVSSSDMTMRRYDVLLKEKRKRMSTRILPLQHVLGGGEAAPLSIAGVAKNTLHLRTETQLLDLKRGLQKELRERLAIASKLDQRSVDRARQFKEACELYRATVKENQTDGRHPIIQKKGLTALSRTDILPGRCVHLSDVPGGNKLRTETKKKLSCETDTSTHEAKVTSSCWERTVLEVWRARREAVLGVLREYWIVDNGSLRRKGKEKKTETKEKAGPLWMTDALLGTLSRQLIALIGVQGQNLISLLDSLWRWIGFQRDALDEEMYTALAVELVVFLLVAKYYSSRADNLLSELIAILKHLAGIRVRDDFSSPLLQKVPDALALVLFDAVFFSLSTGISCFSEGTSDGSRDRRVSSHVSTLLWELQSSVTLRHAVSILQGGSSRQLPTGNGGVNPLSLTPSLGDTEELTLLTDVARHGRCGGVALNVSPRHDVCFLLTLTELLGTSVFAHLKEIPIRAKRPPPRFLSEALWNALLPLTSGLLHHIQRMHIENGTKAVRRFLEFSRALVEELTPRWEYNIVPTRRLQKKGVAIFTYTAVEQEYEANHVVEDRVVKFTSLLEWLLMGASEFFPELLTDGHSFSRMCNAVGLILYDVDGRTGHQIMTHLLRLVPPKEKMDIEAYIAAIRCLSSMRHGCTLWEEAVKYYREAVYFIEDDANAKDAMNSHRRPHVPADLSTARVLRCIGSSPLPHVPRCTLTLKIVAFARASGVPLSLQSYSSCLLNFTLRKNPPTKAFFVAPWCDALEWYNDVMSRSEQVPLPKQDPLCFQVACLQSLLAQGDWPEALFSLPLADIVRQHGDDAAELNLIQFSGKVSFLLRLCASDRTRSCAHAAKSLLYVFQTLPSLTPGTQAANLEDMQKLCHVANTYPPVLSEPKLTKGAPLFRHETPLIPRISLELEVEWARSLEPFGFSFCHFYHIQNSLMEKLEAAILSRLHRRKSDIDGRDGKDSDQPSAIIRVRERVSCTFPLLQTVWSAEEFLKKTKEADGVVKGGDVVRSRMDTCYASVMVPLRRLERIRAEKRRGMRRRDPSSRQDRGGGEKRDGMSE</sequence>
<gene>
    <name evidence="2" type="ORF">C3747_140g40</name>
</gene>
<accession>A0A2V2WB36</accession>
<evidence type="ECO:0000313" key="3">
    <source>
        <dbReference type="Proteomes" id="UP000246078"/>
    </source>
</evidence>
<organism evidence="2 3">
    <name type="scientific">Trypanosoma cruzi</name>
    <dbReference type="NCBI Taxonomy" id="5693"/>
    <lineage>
        <taxon>Eukaryota</taxon>
        <taxon>Discoba</taxon>
        <taxon>Euglenozoa</taxon>
        <taxon>Kinetoplastea</taxon>
        <taxon>Metakinetoplastina</taxon>
        <taxon>Trypanosomatida</taxon>
        <taxon>Trypanosomatidae</taxon>
        <taxon>Trypanosoma</taxon>
        <taxon>Schizotrypanum</taxon>
    </lineage>
</organism>
<dbReference type="VEuPathDB" id="TriTrypDB:TcCLB.507515.20"/>
<protein>
    <submittedName>
        <fullName evidence="2">Uncharacterized protein</fullName>
    </submittedName>
</protein>
<comment type="caution">
    <text evidence="2">The sequence shown here is derived from an EMBL/GenBank/DDBJ whole genome shotgun (WGS) entry which is preliminary data.</text>
</comment>
<dbReference type="VEuPathDB" id="TriTrypDB:ECC02_004572"/>
<proteinExistence type="predicted"/>
<feature type="compositionally biased region" description="Basic and acidic residues" evidence="1">
    <location>
        <begin position="1284"/>
        <end position="1304"/>
    </location>
</feature>
<feature type="region of interest" description="Disordered" evidence="1">
    <location>
        <begin position="1276"/>
        <end position="1304"/>
    </location>
</feature>
<dbReference type="VEuPathDB" id="TriTrypDB:TcCLB.503899.139"/>
<dbReference type="VEuPathDB" id="TriTrypDB:TcBrA4_0106690"/>
<dbReference type="VEuPathDB" id="TriTrypDB:TCDM_01309"/>
<dbReference type="VEuPathDB" id="TriTrypDB:C4B63_8g488"/>
<evidence type="ECO:0000313" key="2">
    <source>
        <dbReference type="EMBL" id="PWV04983.1"/>
    </source>
</evidence>
<dbReference type="VEuPathDB" id="TriTrypDB:TCSYLVIO_002334"/>
<evidence type="ECO:0000256" key="1">
    <source>
        <dbReference type="SAM" id="MobiDB-lite"/>
    </source>
</evidence>
<dbReference type="EMBL" id="PRFC01000140">
    <property type="protein sequence ID" value="PWV04983.1"/>
    <property type="molecule type" value="Genomic_DNA"/>
</dbReference>
<reference evidence="2 3" key="1">
    <citation type="journal article" date="2018" name="Microb. Genom.">
        <title>Expanding an expanded genome: long-read sequencing of Trypanosoma cruzi.</title>
        <authorList>
            <person name="Berna L."/>
            <person name="Rodriguez M."/>
            <person name="Chiribao M.L."/>
            <person name="Parodi-Talice A."/>
            <person name="Pita S."/>
            <person name="Rijo G."/>
            <person name="Alvarez-Valin F."/>
            <person name="Robello C."/>
        </authorList>
    </citation>
    <scope>NUCLEOTIDE SEQUENCE [LARGE SCALE GENOMIC DNA]</scope>
    <source>
        <strain evidence="2 3">TCC</strain>
    </source>
</reference>
<name>A0A2V2WB36_TRYCR</name>
<dbReference type="VEuPathDB" id="TriTrypDB:C3747_140g40"/>
<dbReference type="VEuPathDB" id="TriTrypDB:TcCL_ESM01409"/>
<dbReference type="VEuPathDB" id="TriTrypDB:C4B63_8g489"/>